<evidence type="ECO:0000259" key="5">
    <source>
        <dbReference type="Pfam" id="PF14905"/>
    </source>
</evidence>
<keyword evidence="7" id="KW-1185">Reference proteome</keyword>
<dbReference type="Gene3D" id="2.40.170.20">
    <property type="entry name" value="TonB-dependent receptor, beta-barrel domain"/>
    <property type="match status" value="1"/>
</dbReference>
<dbReference type="Pfam" id="PF14905">
    <property type="entry name" value="OMP_b-brl_3"/>
    <property type="match status" value="1"/>
</dbReference>
<reference evidence="6" key="1">
    <citation type="submission" date="2022-10" db="EMBL/GenBank/DDBJ databases">
        <title>Chitinophaga sp. nov., isolated from soil.</title>
        <authorList>
            <person name="Jeon C.O."/>
        </authorList>
    </citation>
    <scope>NUCLEOTIDE SEQUENCE</scope>
    <source>
        <strain evidence="6">R8</strain>
    </source>
</reference>
<feature type="signal peptide" evidence="4">
    <location>
        <begin position="1"/>
        <end position="19"/>
    </location>
</feature>
<evidence type="ECO:0000256" key="3">
    <source>
        <dbReference type="ARBA" id="ARBA00023237"/>
    </source>
</evidence>
<gene>
    <name evidence="6" type="ORF">MKQ68_07425</name>
</gene>
<evidence type="ECO:0000313" key="7">
    <source>
        <dbReference type="Proteomes" id="UP001162741"/>
    </source>
</evidence>
<keyword evidence="3" id="KW-0998">Cell outer membrane</keyword>
<dbReference type="EMBL" id="CP107006">
    <property type="protein sequence ID" value="UYQ94922.1"/>
    <property type="molecule type" value="Genomic_DNA"/>
</dbReference>
<feature type="chain" id="PRO_5046486904" evidence="4">
    <location>
        <begin position="20"/>
        <end position="703"/>
    </location>
</feature>
<keyword evidence="4" id="KW-0732">Signal</keyword>
<evidence type="ECO:0000256" key="1">
    <source>
        <dbReference type="ARBA" id="ARBA00004442"/>
    </source>
</evidence>
<keyword evidence="2" id="KW-0472">Membrane</keyword>
<organism evidence="6 7">
    <name type="scientific">Chitinophaga horti</name>
    <dbReference type="NCBI Taxonomy" id="2920382"/>
    <lineage>
        <taxon>Bacteria</taxon>
        <taxon>Pseudomonadati</taxon>
        <taxon>Bacteroidota</taxon>
        <taxon>Chitinophagia</taxon>
        <taxon>Chitinophagales</taxon>
        <taxon>Chitinophagaceae</taxon>
        <taxon>Chitinophaga</taxon>
    </lineage>
</organism>
<dbReference type="InterPro" id="IPR037066">
    <property type="entry name" value="Plug_dom_sf"/>
</dbReference>
<keyword evidence="6" id="KW-0675">Receptor</keyword>
<accession>A0ABY6J9B7</accession>
<dbReference type="RefSeq" id="WP_264282739.1">
    <property type="nucleotide sequence ID" value="NZ_CP107006.1"/>
</dbReference>
<dbReference type="SUPFAM" id="SSF56935">
    <property type="entry name" value="Porins"/>
    <property type="match status" value="1"/>
</dbReference>
<sequence>MKRLSLIIAAISFTLPLFAQQDTAKQLKTVNVSARKPFVTRKSDRTILDIENSELANGYNGLEVLQKSPGLWVGANGQISINGARGVMVMINDVVQRMSAGELADLLRSFRSEDISKIEVIPNPPSEYEASATGGIVHIVLKRGRQQGVSGLLNAQYRQQDERPFFAGGASLDYKAGRWYAFGGYNAARDKSNYHGYVNTDYADGSKFRSRSGRDNNNTRQQYRAGFVLDISPMHSLTVQHNASANHFRQGFDADVTYDAVTGYSRSFWEREPRVSSTTASYVWKTDSLGSSLKVIADYARQRKDETNTLSSAYSDASRDRGFRTTTPGQTDLYSSQADYTKAFNSKSQFKTGVKYVRTDRENSIYAEDAAGSGWVKNEGASNEFVYNEDLLMAYASFETVIHKTSVKGGLRGEQTWSRGHSVTNGQTIRRDYFGLFPSLFISHQLNETKGNSVQLSYARRVGRPAFNDLNPYRLQVTDFEILTGNPDLQPQYTHSLQAGYTWKHAFNVGLYYRYTRDYISQSASTLDNNIVEYKSQNFPYATELGVSLDLPITINPNWRMNYGLQAYQSSADFVERTIRRASVALKMTQIYKWPKVADFDLYSEYTSPYRSENALQYSVFYTDIGATRSFFKNKLRVRVGVTDIFNTSREKTLTKYEGTSILFYQKRPTRTGMISLTWNFSAGKVFDKKKVEVNNSEEKGRM</sequence>
<proteinExistence type="predicted"/>
<evidence type="ECO:0000256" key="4">
    <source>
        <dbReference type="SAM" id="SignalP"/>
    </source>
</evidence>
<evidence type="ECO:0000256" key="2">
    <source>
        <dbReference type="ARBA" id="ARBA00023136"/>
    </source>
</evidence>
<evidence type="ECO:0000313" key="6">
    <source>
        <dbReference type="EMBL" id="UYQ94922.1"/>
    </source>
</evidence>
<comment type="subcellular location">
    <subcellularLocation>
        <location evidence="1">Cell outer membrane</location>
    </subcellularLocation>
</comment>
<protein>
    <submittedName>
        <fullName evidence="6">TonB-dependent receptor</fullName>
    </submittedName>
</protein>
<feature type="domain" description="Outer membrane protein beta-barrel" evidence="5">
    <location>
        <begin position="284"/>
        <end position="679"/>
    </location>
</feature>
<dbReference type="Proteomes" id="UP001162741">
    <property type="component" value="Chromosome"/>
</dbReference>
<dbReference type="Gene3D" id="2.170.130.10">
    <property type="entry name" value="TonB-dependent receptor, plug domain"/>
    <property type="match status" value="1"/>
</dbReference>
<dbReference type="InterPro" id="IPR036942">
    <property type="entry name" value="Beta-barrel_TonB_sf"/>
</dbReference>
<dbReference type="InterPro" id="IPR041700">
    <property type="entry name" value="OMP_b-brl_3"/>
</dbReference>
<name>A0ABY6J9B7_9BACT</name>